<protein>
    <recommendedName>
        <fullName evidence="6">Kelch repeat protein</fullName>
    </recommendedName>
</protein>
<keyword evidence="1" id="KW-0880">Kelch repeat</keyword>
<name>S2JPV8_MUCC1</name>
<evidence type="ECO:0000313" key="4">
    <source>
        <dbReference type="EMBL" id="EPB91984.1"/>
    </source>
</evidence>
<evidence type="ECO:0000256" key="2">
    <source>
        <dbReference type="ARBA" id="ARBA00022737"/>
    </source>
</evidence>
<reference evidence="5" key="1">
    <citation type="submission" date="2013-05" db="EMBL/GenBank/DDBJ databases">
        <title>The Genome sequence of Mucor circinelloides f. circinelloides 1006PhL.</title>
        <authorList>
            <consortium name="The Broad Institute Genomics Platform"/>
            <person name="Cuomo C."/>
            <person name="Earl A."/>
            <person name="Findley K."/>
            <person name="Lee S.C."/>
            <person name="Walker B."/>
            <person name="Young S."/>
            <person name="Zeng Q."/>
            <person name="Gargeya S."/>
            <person name="Fitzgerald M."/>
            <person name="Haas B."/>
            <person name="Abouelleil A."/>
            <person name="Allen A.W."/>
            <person name="Alvarado L."/>
            <person name="Arachchi H.M."/>
            <person name="Berlin A.M."/>
            <person name="Chapman S.B."/>
            <person name="Gainer-Dewar J."/>
            <person name="Goldberg J."/>
            <person name="Griggs A."/>
            <person name="Gujja S."/>
            <person name="Hansen M."/>
            <person name="Howarth C."/>
            <person name="Imamovic A."/>
            <person name="Ireland A."/>
            <person name="Larimer J."/>
            <person name="McCowan C."/>
            <person name="Murphy C."/>
            <person name="Pearson M."/>
            <person name="Poon T.W."/>
            <person name="Priest M."/>
            <person name="Roberts A."/>
            <person name="Saif S."/>
            <person name="Shea T."/>
            <person name="Sisk P."/>
            <person name="Sykes S."/>
            <person name="Wortman J."/>
            <person name="Nusbaum C."/>
            <person name="Birren B."/>
        </authorList>
    </citation>
    <scope>NUCLEOTIDE SEQUENCE [LARGE SCALE GENOMIC DNA]</scope>
    <source>
        <strain evidence="5">1006PhL</strain>
    </source>
</reference>
<dbReference type="OrthoDB" id="2260912at2759"/>
<dbReference type="Proteomes" id="UP000014254">
    <property type="component" value="Unassembled WGS sequence"/>
</dbReference>
<sequence length="509" mass="56231">MCFGGSPRNNGYDSSVNYLDINQFASRDVSNLENKWEAEVVPKGETDIITEPRYDSQYIALPGGVRMMMQGGSNELPNKLQKQTVVYDTVNDEWSSLRNYTDSGTGIVRQIFSGTAAYVSSTNVVAFYGGRESRVPENYAYKKLDNTIFSSKDYTYSAQLPNNNRTFYESYVGFYYLTVYYINSNSWTVPPNQIPLLVSPMQMTATYHEKTNTIYYLGGKRYEPSVGDDVVIPLSWCLAFNMASSKWDNITLTGSQIPTPRVLHSATLLTGTNDDTIVVYGGSPSGEDKDPVQDYCYTLDIGDRVWTAHLLDATSPTVGPRYYHNAVLIDDTALFILFGKTTAKLTTNNVAVLDVRNVSAIKFSDQFPLEGEPTAFAARNDASNDNGSSGLSPGTMAGIIVGIVAAVTVLGIAILLYRKKKRAAKEQQEALDVDWDQIEHQFHEISPTKRESVVSPTSTLVATATQVPNAVQSQDTNHKNIMSAFHERPISRTSIVKPDGGKDDKSQLP</sequence>
<dbReference type="EMBL" id="KE123903">
    <property type="protein sequence ID" value="EPB91984.1"/>
    <property type="molecule type" value="Genomic_DNA"/>
</dbReference>
<dbReference type="OMA" id="KWDNITL"/>
<feature type="transmembrane region" description="Helical" evidence="3">
    <location>
        <begin position="396"/>
        <end position="417"/>
    </location>
</feature>
<dbReference type="PANTHER" id="PTHR46093:SF18">
    <property type="entry name" value="FIBRONECTIN TYPE-III DOMAIN-CONTAINING PROTEIN"/>
    <property type="match status" value="1"/>
</dbReference>
<evidence type="ECO:0000313" key="5">
    <source>
        <dbReference type="Proteomes" id="UP000014254"/>
    </source>
</evidence>
<evidence type="ECO:0008006" key="6">
    <source>
        <dbReference type="Google" id="ProtNLM"/>
    </source>
</evidence>
<evidence type="ECO:0000256" key="1">
    <source>
        <dbReference type="ARBA" id="ARBA00022441"/>
    </source>
</evidence>
<dbReference type="InterPro" id="IPR015915">
    <property type="entry name" value="Kelch-typ_b-propeller"/>
</dbReference>
<dbReference type="VEuPathDB" id="FungiDB:HMPREF1544_01046"/>
<dbReference type="SUPFAM" id="SSF117281">
    <property type="entry name" value="Kelch motif"/>
    <property type="match status" value="1"/>
</dbReference>
<gene>
    <name evidence="4" type="ORF">HMPREF1544_01046</name>
</gene>
<keyword evidence="3" id="KW-1133">Transmembrane helix</keyword>
<accession>S2JPV8</accession>
<dbReference type="Gene3D" id="2.120.10.80">
    <property type="entry name" value="Kelch-type beta propeller"/>
    <property type="match status" value="1"/>
</dbReference>
<dbReference type="Pfam" id="PF24681">
    <property type="entry name" value="Kelch_KLHDC2_KLHL20_DRC7"/>
    <property type="match status" value="1"/>
</dbReference>
<dbReference type="PANTHER" id="PTHR46093">
    <property type="entry name" value="ACYL-COA-BINDING DOMAIN-CONTAINING PROTEIN 5"/>
    <property type="match status" value="1"/>
</dbReference>
<keyword evidence="5" id="KW-1185">Reference proteome</keyword>
<keyword evidence="3" id="KW-0812">Transmembrane</keyword>
<dbReference type="eggNOG" id="ENOG502RFNH">
    <property type="taxonomic scope" value="Eukaryota"/>
</dbReference>
<proteinExistence type="predicted"/>
<keyword evidence="3" id="KW-0472">Membrane</keyword>
<dbReference type="InParanoid" id="S2JPV8"/>
<dbReference type="AlphaFoldDB" id="S2JPV8"/>
<evidence type="ECO:0000256" key="3">
    <source>
        <dbReference type="SAM" id="Phobius"/>
    </source>
</evidence>
<dbReference type="STRING" id="1220926.S2JPV8"/>
<keyword evidence="2" id="KW-0677">Repeat</keyword>
<organism evidence="4 5">
    <name type="scientific">Mucor circinelloides f. circinelloides (strain 1006PhL)</name>
    <name type="common">Mucormycosis agent</name>
    <name type="synonym">Calyptromyces circinelloides</name>
    <dbReference type="NCBI Taxonomy" id="1220926"/>
    <lineage>
        <taxon>Eukaryota</taxon>
        <taxon>Fungi</taxon>
        <taxon>Fungi incertae sedis</taxon>
        <taxon>Mucoromycota</taxon>
        <taxon>Mucoromycotina</taxon>
        <taxon>Mucoromycetes</taxon>
        <taxon>Mucorales</taxon>
        <taxon>Mucorineae</taxon>
        <taxon>Mucoraceae</taxon>
        <taxon>Mucor</taxon>
    </lineage>
</organism>